<dbReference type="GO" id="GO:0008168">
    <property type="term" value="F:methyltransferase activity"/>
    <property type="evidence" value="ECO:0007669"/>
    <property type="project" value="UniProtKB-KW"/>
</dbReference>
<dbReference type="InterPro" id="IPR026332">
    <property type="entry name" value="HutW"/>
</dbReference>
<dbReference type="EMBL" id="CP045503">
    <property type="protein sequence ID" value="QXP44926.1"/>
    <property type="molecule type" value="Genomic_DNA"/>
</dbReference>
<sequence length="685" mass="76864">MTLIPDLSLTGRKSDQPMVSAFSRKETAHMQVMGAPVMPDDQQGLWHQLTQVQPRASQGARLAYLHIPFCQTKCSYCAFYQNRTSDEKVANYLDALLSELAMTSQQPGLIDTPFDGIYIGGGTPSDLSPSQIALLGNAIHRYLPLRTDAELTFEARFHGFDKDRFTACLDAGFNRFSLGVQSFDTELRQRLGRIDDEITVRRELDRMCNQDQAVIVTDLIYGLPGQTLDHWQRDLDILAESGVGGADLYQLILLPESQLGRSVNKGKVPAPPGLEEKAAMFAAGRKTLKRHHFNRLSVSHFGRDSRERNRYNHLSKAGADLVPFGCGAGGRVNGHSIMTERDLNKYHQEIAAGNKPIAMMTKPHPQHDLRYGIGGGFDLGYLDLNTLDQLGDLSDRAKPLFDAWQENGLVQHDGRYLNLTEAGQFWNINMQQAVNRYLDLGDELLKRQELTIMNNTLEQIETISKQQPLSSLAQVGRQLGLTELETVQALPAKQAQLVDGANFDRLMAELADFGPTTTVIEVAGQILEYKGGFPEGSYGHGFYNLKGEHLRGHLNPREVYAIAFVRRPFMRMDTRAIWLFNAQGLCSFKIYLGRDDKRKLLTEQVTRFDELEQEFLAKAPLLPPEEATAELDTSVELNEEPETAPKLCPISGIQFKQDQPLQEQQKEQLKKGRCPMKRLFSKTNG</sequence>
<keyword evidence="3" id="KW-0479">Metal-binding</keyword>
<name>A0ABX8S5B6_9GAMM</name>
<evidence type="ECO:0000256" key="2">
    <source>
        <dbReference type="ARBA" id="ARBA00022691"/>
    </source>
</evidence>
<accession>A0ABX8S5B6</accession>
<dbReference type="PROSITE" id="PS51918">
    <property type="entry name" value="RADICAL_SAM"/>
    <property type="match status" value="1"/>
</dbReference>
<protein>
    <submittedName>
        <fullName evidence="8">Heme anaerobic degradation radical SAM methyltransferase ChuW/HutW</fullName>
    </submittedName>
</protein>
<dbReference type="RefSeq" id="WP_142873809.1">
    <property type="nucleotide sequence ID" value="NZ_CP045503.2"/>
</dbReference>
<dbReference type="InterPro" id="IPR010413">
    <property type="entry name" value="HutX-like"/>
</dbReference>
<keyword evidence="2" id="KW-0949">S-adenosyl-L-methionine</keyword>
<dbReference type="SFLD" id="SFLDG01065">
    <property type="entry name" value="anaerobic_coproporphyrinogen-I"/>
    <property type="match status" value="1"/>
</dbReference>
<dbReference type="GO" id="GO:0032259">
    <property type="term" value="P:methylation"/>
    <property type="evidence" value="ECO:0007669"/>
    <property type="project" value="UniProtKB-KW"/>
</dbReference>
<dbReference type="SMART" id="SM00729">
    <property type="entry name" value="Elp3"/>
    <property type="match status" value="1"/>
</dbReference>
<proteinExistence type="predicted"/>
<dbReference type="Gene3D" id="3.20.20.70">
    <property type="entry name" value="Aldolase class I"/>
    <property type="match status" value="1"/>
</dbReference>
<evidence type="ECO:0000256" key="6">
    <source>
        <dbReference type="SAM" id="MobiDB-lite"/>
    </source>
</evidence>
<reference evidence="8" key="1">
    <citation type="submission" date="2021-07" db="EMBL/GenBank/DDBJ databases">
        <title>Shewanella sp. YLB-07 whole genome sequence.</title>
        <authorList>
            <person name="Yu L."/>
        </authorList>
    </citation>
    <scope>NUCLEOTIDE SEQUENCE</scope>
    <source>
        <strain evidence="8">YLB-08</strain>
    </source>
</reference>
<keyword evidence="8" id="KW-0489">Methyltransferase</keyword>
<evidence type="ECO:0000256" key="4">
    <source>
        <dbReference type="ARBA" id="ARBA00023004"/>
    </source>
</evidence>
<evidence type="ECO:0000313" key="8">
    <source>
        <dbReference type="EMBL" id="QXP44926.1"/>
    </source>
</evidence>
<dbReference type="SFLD" id="SFLDF00311">
    <property type="entry name" value="heme_degradation_proteins_(Hut"/>
    <property type="match status" value="1"/>
</dbReference>
<dbReference type="InterPro" id="IPR007197">
    <property type="entry name" value="rSAM"/>
</dbReference>
<dbReference type="InterPro" id="IPR013785">
    <property type="entry name" value="Aldolase_TIM"/>
</dbReference>
<dbReference type="Pfam" id="PF06228">
    <property type="entry name" value="ChuX_HutX"/>
    <property type="match status" value="1"/>
</dbReference>
<comment type="cofactor">
    <cofactor evidence="1">
        <name>[4Fe-4S] cluster</name>
        <dbReference type="ChEBI" id="CHEBI:49883"/>
    </cofactor>
</comment>
<dbReference type="Proteomes" id="UP000316416">
    <property type="component" value="Chromosome"/>
</dbReference>
<dbReference type="InterPro" id="IPR053733">
    <property type="entry name" value="Heme_Transport_Util_sf"/>
</dbReference>
<keyword evidence="5" id="KW-0411">Iron-sulfur</keyword>
<dbReference type="CDD" id="cd16829">
    <property type="entry name" value="ChuX_HutX-like"/>
    <property type="match status" value="1"/>
</dbReference>
<keyword evidence="9" id="KW-1185">Reference proteome</keyword>
<dbReference type="SUPFAM" id="SSF102114">
    <property type="entry name" value="Radical SAM enzymes"/>
    <property type="match status" value="1"/>
</dbReference>
<dbReference type="InterPro" id="IPR034505">
    <property type="entry name" value="Coproporphyrinogen-III_oxidase"/>
</dbReference>
<dbReference type="Pfam" id="PF04055">
    <property type="entry name" value="Radical_SAM"/>
    <property type="match status" value="1"/>
</dbReference>
<dbReference type="NCBIfam" id="TIGR04108">
    <property type="entry name" value="HutX"/>
    <property type="match status" value="1"/>
</dbReference>
<evidence type="ECO:0000256" key="3">
    <source>
        <dbReference type="ARBA" id="ARBA00022723"/>
    </source>
</evidence>
<dbReference type="InterPro" id="IPR006638">
    <property type="entry name" value="Elp3/MiaA/NifB-like_rSAM"/>
</dbReference>
<feature type="region of interest" description="Disordered" evidence="6">
    <location>
        <begin position="659"/>
        <end position="685"/>
    </location>
</feature>
<keyword evidence="4" id="KW-0408">Iron</keyword>
<evidence type="ECO:0000259" key="7">
    <source>
        <dbReference type="PROSITE" id="PS51918"/>
    </source>
</evidence>
<dbReference type="PANTHER" id="PTHR13932">
    <property type="entry name" value="COPROPORPHYRINIGEN III OXIDASE"/>
    <property type="match status" value="1"/>
</dbReference>
<dbReference type="SUPFAM" id="SSF144064">
    <property type="entry name" value="Heme iron utilization protein-like"/>
    <property type="match status" value="1"/>
</dbReference>
<dbReference type="Gene3D" id="3.40.1570.10">
    <property type="entry name" value="HemS/ChuS/ChuX like domains"/>
    <property type="match status" value="1"/>
</dbReference>
<keyword evidence="8" id="KW-0808">Transferase</keyword>
<feature type="compositionally biased region" description="Basic residues" evidence="6">
    <location>
        <begin position="671"/>
        <end position="685"/>
    </location>
</feature>
<dbReference type="PANTHER" id="PTHR13932:SF9">
    <property type="entry name" value="COPROPORPHYRINOGEN III OXIDASE"/>
    <property type="match status" value="1"/>
</dbReference>
<gene>
    <name evidence="8" type="primary">hutW</name>
    <name evidence="8" type="ORF">FM038_25965</name>
</gene>
<evidence type="ECO:0000256" key="5">
    <source>
        <dbReference type="ARBA" id="ARBA00023014"/>
    </source>
</evidence>
<dbReference type="SFLD" id="SFLDS00029">
    <property type="entry name" value="Radical_SAM"/>
    <property type="match status" value="1"/>
</dbReference>
<organism evidence="8 9">
    <name type="scientific">Shewanella eurypsychrophilus</name>
    <dbReference type="NCBI Taxonomy" id="2593656"/>
    <lineage>
        <taxon>Bacteria</taxon>
        <taxon>Pseudomonadati</taxon>
        <taxon>Pseudomonadota</taxon>
        <taxon>Gammaproteobacteria</taxon>
        <taxon>Alteromonadales</taxon>
        <taxon>Shewanellaceae</taxon>
        <taxon>Shewanella</taxon>
    </lineage>
</organism>
<evidence type="ECO:0000256" key="1">
    <source>
        <dbReference type="ARBA" id="ARBA00001966"/>
    </source>
</evidence>
<evidence type="ECO:0000313" key="9">
    <source>
        <dbReference type="Proteomes" id="UP000316416"/>
    </source>
</evidence>
<dbReference type="InterPro" id="IPR058240">
    <property type="entry name" value="rSAM_sf"/>
</dbReference>
<feature type="domain" description="Radical SAM core" evidence="7">
    <location>
        <begin position="55"/>
        <end position="290"/>
    </location>
</feature>
<dbReference type="NCBIfam" id="TIGR04107">
    <property type="entry name" value="rSAM_HutW"/>
    <property type="match status" value="1"/>
</dbReference>